<dbReference type="InterPro" id="IPR000467">
    <property type="entry name" value="G_patch_dom"/>
</dbReference>
<dbReference type="InterPro" id="IPR050656">
    <property type="entry name" value="PINX1"/>
</dbReference>
<evidence type="ECO:0000259" key="2">
    <source>
        <dbReference type="PROSITE" id="PS50174"/>
    </source>
</evidence>
<feature type="compositionally biased region" description="Basic and acidic residues" evidence="1">
    <location>
        <begin position="243"/>
        <end position="255"/>
    </location>
</feature>
<dbReference type="EMBL" id="JALLBG020000229">
    <property type="protein sequence ID" value="KAL3758485.1"/>
    <property type="molecule type" value="Genomic_DNA"/>
</dbReference>
<dbReference type="PROSITE" id="PS50174">
    <property type="entry name" value="G_PATCH"/>
    <property type="match status" value="1"/>
</dbReference>
<organism evidence="3 4">
    <name type="scientific">Discostella pseudostelligera</name>
    <dbReference type="NCBI Taxonomy" id="259834"/>
    <lineage>
        <taxon>Eukaryota</taxon>
        <taxon>Sar</taxon>
        <taxon>Stramenopiles</taxon>
        <taxon>Ochrophyta</taxon>
        <taxon>Bacillariophyta</taxon>
        <taxon>Coscinodiscophyceae</taxon>
        <taxon>Thalassiosirophycidae</taxon>
        <taxon>Stephanodiscales</taxon>
        <taxon>Stephanodiscaceae</taxon>
        <taxon>Discostella</taxon>
    </lineage>
</organism>
<sequence>MPIVATTDTRNSQWANDPSSFGRKMLAKMGWKGDGSGLGKTQQGTSTHLRAVRRAESLGIGAENDAFGEKGWSDTNAGFHGVLANLKREYSSGAGSGSNNSSDREESEDVEDGTKQKKKKRRRSEDEKKQEKEKRSDKKSKKLKNGDGTTDKCSSGSDGSNTTTGLRLPQNKVQAGHARKMREAKDIRNKSAEDMAAIFGVKADFYQKPREWVTEVGVSNGGDLVSKSDKVKEERKSKKKSKRSSETSDICNKEDKKKRKRIKEEDESNSTDRLEPKKSKSKR</sequence>
<feature type="region of interest" description="Disordered" evidence="1">
    <location>
        <begin position="90"/>
        <end position="191"/>
    </location>
</feature>
<feature type="compositionally biased region" description="Basic and acidic residues" evidence="1">
    <location>
        <begin position="123"/>
        <end position="136"/>
    </location>
</feature>
<feature type="region of interest" description="Disordered" evidence="1">
    <location>
        <begin position="1"/>
        <end position="21"/>
    </location>
</feature>
<dbReference type="AlphaFoldDB" id="A0ABD3M3A9"/>
<dbReference type="Proteomes" id="UP001530293">
    <property type="component" value="Unassembled WGS sequence"/>
</dbReference>
<feature type="compositionally biased region" description="Low complexity" evidence="1">
    <location>
        <begin position="91"/>
        <end position="101"/>
    </location>
</feature>
<feature type="domain" description="G-patch" evidence="2">
    <location>
        <begin position="18"/>
        <end position="65"/>
    </location>
</feature>
<protein>
    <recommendedName>
        <fullName evidence="2">G-patch domain-containing protein</fullName>
    </recommendedName>
</protein>
<feature type="compositionally biased region" description="Polar residues" evidence="1">
    <location>
        <begin position="1"/>
        <end position="19"/>
    </location>
</feature>
<keyword evidence="4" id="KW-1185">Reference proteome</keyword>
<feature type="region of interest" description="Disordered" evidence="1">
    <location>
        <begin position="218"/>
        <end position="283"/>
    </location>
</feature>
<reference evidence="3 4" key="1">
    <citation type="submission" date="2024-10" db="EMBL/GenBank/DDBJ databases">
        <title>Updated reference genomes for cyclostephanoid diatoms.</title>
        <authorList>
            <person name="Roberts W.R."/>
            <person name="Alverson A.J."/>
        </authorList>
    </citation>
    <scope>NUCLEOTIDE SEQUENCE [LARGE SCALE GENOMIC DNA]</scope>
    <source>
        <strain evidence="3 4">AJA232-27</strain>
    </source>
</reference>
<dbReference type="SMART" id="SM00443">
    <property type="entry name" value="G_patch"/>
    <property type="match status" value="1"/>
</dbReference>
<evidence type="ECO:0000313" key="4">
    <source>
        <dbReference type="Proteomes" id="UP001530293"/>
    </source>
</evidence>
<proteinExistence type="predicted"/>
<evidence type="ECO:0000256" key="1">
    <source>
        <dbReference type="SAM" id="MobiDB-lite"/>
    </source>
</evidence>
<dbReference type="PANTHER" id="PTHR23149:SF9">
    <property type="entry name" value="G PATCH DOMAIN-CONTAINING PROTEIN 4"/>
    <property type="match status" value="1"/>
</dbReference>
<dbReference type="Pfam" id="PF01585">
    <property type="entry name" value="G-patch"/>
    <property type="match status" value="1"/>
</dbReference>
<accession>A0ABD3M3A9</accession>
<feature type="compositionally biased region" description="Low complexity" evidence="1">
    <location>
        <begin position="154"/>
        <end position="165"/>
    </location>
</feature>
<name>A0ABD3M3A9_9STRA</name>
<feature type="compositionally biased region" description="Basic and acidic residues" evidence="1">
    <location>
        <begin position="181"/>
        <end position="191"/>
    </location>
</feature>
<comment type="caution">
    <text evidence="3">The sequence shown here is derived from an EMBL/GenBank/DDBJ whole genome shotgun (WGS) entry which is preliminary data.</text>
</comment>
<gene>
    <name evidence="3" type="ORF">ACHAWU_004328</name>
</gene>
<feature type="compositionally biased region" description="Basic and acidic residues" evidence="1">
    <location>
        <begin position="226"/>
        <end position="236"/>
    </location>
</feature>
<dbReference type="PANTHER" id="PTHR23149">
    <property type="entry name" value="G PATCH DOMAIN CONTAINING PROTEIN"/>
    <property type="match status" value="1"/>
</dbReference>
<feature type="compositionally biased region" description="Basic and acidic residues" evidence="1">
    <location>
        <begin position="270"/>
        <end position="283"/>
    </location>
</feature>
<evidence type="ECO:0000313" key="3">
    <source>
        <dbReference type="EMBL" id="KAL3758485.1"/>
    </source>
</evidence>